<dbReference type="Proteomes" id="UP000265930">
    <property type="component" value="Unassembled WGS sequence"/>
</dbReference>
<feature type="transmembrane region" description="Helical" evidence="1">
    <location>
        <begin position="6"/>
        <end position="30"/>
    </location>
</feature>
<protein>
    <submittedName>
        <fullName evidence="2">Uncharacterized protein</fullName>
    </submittedName>
</protein>
<accession>A0A399ILS7</accession>
<feature type="transmembrane region" description="Helical" evidence="1">
    <location>
        <begin position="42"/>
        <end position="69"/>
    </location>
</feature>
<comment type="caution">
    <text evidence="2">The sequence shown here is derived from an EMBL/GenBank/DDBJ whole genome shotgun (WGS) entry which is preliminary data.</text>
</comment>
<organism evidence="2 3">
    <name type="scientific">Clostridium chromiireducens</name>
    <dbReference type="NCBI Taxonomy" id="225345"/>
    <lineage>
        <taxon>Bacteria</taxon>
        <taxon>Bacillati</taxon>
        <taxon>Bacillota</taxon>
        <taxon>Clostridia</taxon>
        <taxon>Eubacteriales</taxon>
        <taxon>Clostridiaceae</taxon>
        <taxon>Clostridium</taxon>
    </lineage>
</organism>
<reference evidence="2 3" key="1">
    <citation type="submission" date="2018-08" db="EMBL/GenBank/DDBJ databases">
        <title>Genome of Clostridium chromiireducens C1, DSM12136.</title>
        <authorList>
            <person name="Xing M."/>
            <person name="Wei Y."/>
            <person name="Ang E.L."/>
            <person name="Zhao H."/>
            <person name="Zhang Y."/>
        </authorList>
    </citation>
    <scope>NUCLEOTIDE SEQUENCE [LARGE SCALE GENOMIC DNA]</scope>
    <source>
        <strain evidence="2 3">C1</strain>
    </source>
</reference>
<feature type="transmembrane region" description="Helical" evidence="1">
    <location>
        <begin position="81"/>
        <end position="105"/>
    </location>
</feature>
<keyword evidence="1" id="KW-0812">Transmembrane</keyword>
<feature type="transmembrane region" description="Helical" evidence="1">
    <location>
        <begin position="117"/>
        <end position="136"/>
    </location>
</feature>
<gene>
    <name evidence="2" type="ORF">D2A34_17435</name>
</gene>
<dbReference type="AlphaFoldDB" id="A0A399ILS7"/>
<dbReference type="RefSeq" id="WP_119367421.1">
    <property type="nucleotide sequence ID" value="NZ_QXDJ01000004.1"/>
</dbReference>
<evidence type="ECO:0000256" key="1">
    <source>
        <dbReference type="SAM" id="Phobius"/>
    </source>
</evidence>
<dbReference type="EMBL" id="QXDJ01000004">
    <property type="protein sequence ID" value="RII33517.1"/>
    <property type="molecule type" value="Genomic_DNA"/>
</dbReference>
<name>A0A399ILS7_9CLOT</name>
<keyword evidence="1" id="KW-0472">Membrane</keyword>
<sequence length="143" mass="15612">MHRGTAGFLGGVIAGLIKLAIDQIAVSINISSSSMIYIISRILFVTSGIYSFISYIIYILFTGLLGWIISKIITGILVNFLYWGTVAGITIWALMSSIFLLLGTIDPTWSISFGTTVINFFSHIVLGVIITYAISISRTEVNH</sequence>
<evidence type="ECO:0000313" key="3">
    <source>
        <dbReference type="Proteomes" id="UP000265930"/>
    </source>
</evidence>
<evidence type="ECO:0000313" key="2">
    <source>
        <dbReference type="EMBL" id="RII33517.1"/>
    </source>
</evidence>
<keyword evidence="1" id="KW-1133">Transmembrane helix</keyword>
<proteinExistence type="predicted"/>